<dbReference type="InterPro" id="IPR036273">
    <property type="entry name" value="CRAL/TRIO_N_dom_sf"/>
</dbReference>
<evidence type="ECO:0008006" key="3">
    <source>
        <dbReference type="Google" id="ProtNLM"/>
    </source>
</evidence>
<dbReference type="OrthoDB" id="6575879at2759"/>
<reference evidence="1" key="1">
    <citation type="submission" date="2021-12" db="EMBL/GenBank/DDBJ databases">
        <authorList>
            <person name="King R."/>
        </authorList>
    </citation>
    <scope>NUCLEOTIDE SEQUENCE</scope>
</reference>
<dbReference type="Proteomes" id="UP001154114">
    <property type="component" value="Chromosome 21"/>
</dbReference>
<evidence type="ECO:0000313" key="1">
    <source>
        <dbReference type="EMBL" id="CAH0595080.1"/>
    </source>
</evidence>
<protein>
    <recommendedName>
        <fullName evidence="3">CRAL-TRIO domain-containing protein</fullName>
    </recommendedName>
</protein>
<dbReference type="EMBL" id="LR824024">
    <property type="protein sequence ID" value="CAH0595080.1"/>
    <property type="molecule type" value="Genomic_DNA"/>
</dbReference>
<dbReference type="InterPro" id="IPR036865">
    <property type="entry name" value="CRAL-TRIO_dom_sf"/>
</dbReference>
<dbReference type="PANTHER" id="PTHR10174">
    <property type="entry name" value="ALPHA-TOCOPHEROL TRANSFER PROTEIN-RELATED"/>
    <property type="match status" value="1"/>
</dbReference>
<organism evidence="1 2">
    <name type="scientific">Chrysodeixis includens</name>
    <name type="common">Soybean looper</name>
    <name type="synonym">Pseudoplusia includens</name>
    <dbReference type="NCBI Taxonomy" id="689277"/>
    <lineage>
        <taxon>Eukaryota</taxon>
        <taxon>Metazoa</taxon>
        <taxon>Ecdysozoa</taxon>
        <taxon>Arthropoda</taxon>
        <taxon>Hexapoda</taxon>
        <taxon>Insecta</taxon>
        <taxon>Pterygota</taxon>
        <taxon>Neoptera</taxon>
        <taxon>Endopterygota</taxon>
        <taxon>Lepidoptera</taxon>
        <taxon>Glossata</taxon>
        <taxon>Ditrysia</taxon>
        <taxon>Noctuoidea</taxon>
        <taxon>Noctuidae</taxon>
        <taxon>Plusiinae</taxon>
        <taxon>Chrysodeixis</taxon>
    </lineage>
</organism>
<evidence type="ECO:0000313" key="2">
    <source>
        <dbReference type="Proteomes" id="UP001154114"/>
    </source>
</evidence>
<sequence length="237" mass="27754">MEAIKANPILNFHDNQIAIVRKNYGYEDVNKLVQDIDHLQDWISKQNHFKVKEFDREFLERYIIYNKGSIERAKQRLDKLCTFTTLMPDYLQNFDVKGEFGPLRKISYTFVLPKPTPDNYRVIITSLTGEDDDDFQLISYKIYVLMGEYMLHNDYCYGYEFVGDTNKFTMGTVKKMNPVVIHKALTFTCGSHGTKNEKTPSSQWFKILRYYITTVQARLVSKISIKVDSAPKLRVIV</sequence>
<dbReference type="Gene3D" id="3.40.525.10">
    <property type="entry name" value="CRAL-TRIO lipid binding domain"/>
    <property type="match status" value="1"/>
</dbReference>
<dbReference type="PANTHER" id="PTHR10174:SF222">
    <property type="entry name" value="GH10083P-RELATED"/>
    <property type="match status" value="1"/>
</dbReference>
<name>A0A9P0FWY9_CHRIL</name>
<dbReference type="SUPFAM" id="SSF46938">
    <property type="entry name" value="CRAL/TRIO N-terminal domain"/>
    <property type="match status" value="1"/>
</dbReference>
<proteinExistence type="predicted"/>
<dbReference type="GO" id="GO:0016020">
    <property type="term" value="C:membrane"/>
    <property type="evidence" value="ECO:0007669"/>
    <property type="project" value="TreeGrafter"/>
</dbReference>
<accession>A0A9P0FWY9</accession>
<keyword evidence="2" id="KW-1185">Reference proteome</keyword>
<dbReference type="GO" id="GO:1902936">
    <property type="term" value="F:phosphatidylinositol bisphosphate binding"/>
    <property type="evidence" value="ECO:0007669"/>
    <property type="project" value="TreeGrafter"/>
</dbReference>
<gene>
    <name evidence="1" type="ORF">CINC_LOCUS6521</name>
</gene>
<dbReference type="AlphaFoldDB" id="A0A9P0FWY9"/>